<dbReference type="Proteomes" id="UP000587586">
    <property type="component" value="Unassembled WGS sequence"/>
</dbReference>
<reference evidence="3" key="1">
    <citation type="submission" date="2020-06" db="EMBL/GenBank/DDBJ databases">
        <title>Draft genomic sequecing of Geomonas sp. Red745.</title>
        <authorList>
            <person name="Itoh H."/>
            <person name="Xu Z.X."/>
            <person name="Ushijima N."/>
            <person name="Masuda Y."/>
            <person name="Shiratori Y."/>
            <person name="Senoo K."/>
        </authorList>
    </citation>
    <scope>NUCLEOTIDE SEQUENCE [LARGE SCALE GENOMIC DNA]</scope>
    <source>
        <strain evidence="3">Red745</strain>
    </source>
</reference>
<keyword evidence="1" id="KW-1133">Transmembrane helix</keyword>
<evidence type="ECO:0008006" key="4">
    <source>
        <dbReference type="Google" id="ProtNLM"/>
    </source>
</evidence>
<accession>A0A6V8N5P8</accession>
<gene>
    <name evidence="2" type="ORF">GMLC_14740</name>
</gene>
<keyword evidence="1" id="KW-0812">Transmembrane</keyword>
<dbReference type="AlphaFoldDB" id="A0A6V8N5P8"/>
<evidence type="ECO:0000313" key="3">
    <source>
        <dbReference type="Proteomes" id="UP000587586"/>
    </source>
</evidence>
<dbReference type="RefSeq" id="WP_183360437.1">
    <property type="nucleotide sequence ID" value="NZ_BLXZ01000003.1"/>
</dbReference>
<organism evidence="2 3">
    <name type="scientific">Geomonas limicola</name>
    <dbReference type="NCBI Taxonomy" id="2740186"/>
    <lineage>
        <taxon>Bacteria</taxon>
        <taxon>Pseudomonadati</taxon>
        <taxon>Thermodesulfobacteriota</taxon>
        <taxon>Desulfuromonadia</taxon>
        <taxon>Geobacterales</taxon>
        <taxon>Geobacteraceae</taxon>
        <taxon>Geomonas</taxon>
    </lineage>
</organism>
<sequence>MIGNLQPWMFAFSIFQFIYNVCLTIYLMRKDKDKVTSGRFKEIEDQVTRLDKEKVTGSRVKETEDRISKVETDLVKVEAKVGTAPVCGNHGRMEENDVKLFARFDELHGDIRELTGAVKGLTRSNDMINEFLLKERK</sequence>
<protein>
    <recommendedName>
        <fullName evidence="4">DUF2730 domain-containing protein</fullName>
    </recommendedName>
</protein>
<keyword evidence="3" id="KW-1185">Reference proteome</keyword>
<comment type="caution">
    <text evidence="2">The sequence shown here is derived from an EMBL/GenBank/DDBJ whole genome shotgun (WGS) entry which is preliminary data.</text>
</comment>
<name>A0A6V8N5P8_9BACT</name>
<evidence type="ECO:0000313" key="2">
    <source>
        <dbReference type="EMBL" id="GFO67895.1"/>
    </source>
</evidence>
<feature type="transmembrane region" description="Helical" evidence="1">
    <location>
        <begin position="6"/>
        <end position="27"/>
    </location>
</feature>
<keyword evidence="1" id="KW-0472">Membrane</keyword>
<proteinExistence type="predicted"/>
<evidence type="ECO:0000256" key="1">
    <source>
        <dbReference type="SAM" id="Phobius"/>
    </source>
</evidence>
<dbReference type="EMBL" id="BLXZ01000003">
    <property type="protein sequence ID" value="GFO67895.1"/>
    <property type="molecule type" value="Genomic_DNA"/>
</dbReference>